<dbReference type="STRING" id="1505087.AYJ54_37270"/>
<organism evidence="1 2">
    <name type="scientific">Bradyrhizobium centrolobii</name>
    <dbReference type="NCBI Taxonomy" id="1505087"/>
    <lineage>
        <taxon>Bacteria</taxon>
        <taxon>Pseudomonadati</taxon>
        <taxon>Pseudomonadota</taxon>
        <taxon>Alphaproteobacteria</taxon>
        <taxon>Hyphomicrobiales</taxon>
        <taxon>Nitrobacteraceae</taxon>
        <taxon>Bradyrhizobium</taxon>
    </lineage>
</organism>
<comment type="caution">
    <text evidence="1">The sequence shown here is derived from an EMBL/GenBank/DDBJ whole genome shotgun (WGS) entry which is preliminary data.</text>
</comment>
<dbReference type="EMBL" id="LUUB01000005">
    <property type="protein sequence ID" value="OAF17008.1"/>
    <property type="molecule type" value="Genomic_DNA"/>
</dbReference>
<name>A0A176Z8M8_9BRAD</name>
<reference evidence="1 2" key="1">
    <citation type="submission" date="2016-03" db="EMBL/GenBank/DDBJ databases">
        <title>Draft Genome Sequence of the Strain BR 10245 (Bradyrhizobium sp.) isolated from nodules of Centrolobium paraense.</title>
        <authorList>
            <person name="Simoes-Araujo J.L.Sr."/>
            <person name="Barauna A.C."/>
            <person name="Silva K."/>
            <person name="Zilli J.E."/>
        </authorList>
    </citation>
    <scope>NUCLEOTIDE SEQUENCE [LARGE SCALE GENOMIC DNA]</scope>
    <source>
        <strain evidence="1 2">BR 10245</strain>
    </source>
</reference>
<dbReference type="AlphaFoldDB" id="A0A176Z8M8"/>
<dbReference type="Proteomes" id="UP000076959">
    <property type="component" value="Unassembled WGS sequence"/>
</dbReference>
<evidence type="ECO:0000313" key="1">
    <source>
        <dbReference type="EMBL" id="OAF17008.1"/>
    </source>
</evidence>
<protein>
    <submittedName>
        <fullName evidence="1">Uncharacterized protein</fullName>
    </submittedName>
</protein>
<sequence length="75" mass="8197">MGRQVNTTNGREGLFLFSLPPRTDELRGSAIDGEDAQGGAWSRIDLIHALQTGTPYGAMLDVFQRSLTLMTAPLY</sequence>
<accession>A0A176Z8M8</accession>
<gene>
    <name evidence="1" type="ORF">AYJ54_37270</name>
</gene>
<evidence type="ECO:0000313" key="2">
    <source>
        <dbReference type="Proteomes" id="UP000076959"/>
    </source>
</evidence>
<proteinExistence type="predicted"/>
<keyword evidence="2" id="KW-1185">Reference proteome</keyword>